<dbReference type="Pfam" id="PF00107">
    <property type="entry name" value="ADH_zinc_N"/>
    <property type="match status" value="1"/>
</dbReference>
<evidence type="ECO:0000313" key="4">
    <source>
        <dbReference type="EMBL" id="MEY9257415.1"/>
    </source>
</evidence>
<dbReference type="Gene3D" id="3.40.50.720">
    <property type="entry name" value="NAD(P)-binding Rossmann-like Domain"/>
    <property type="match status" value="1"/>
</dbReference>
<organism evidence="4 5">
    <name type="scientific">Brevibacterium epidermidis</name>
    <dbReference type="NCBI Taxonomy" id="1698"/>
    <lineage>
        <taxon>Bacteria</taxon>
        <taxon>Bacillati</taxon>
        <taxon>Actinomycetota</taxon>
        <taxon>Actinomycetes</taxon>
        <taxon>Micrococcales</taxon>
        <taxon>Brevibacteriaceae</taxon>
        <taxon>Brevibacterium</taxon>
    </lineage>
</organism>
<dbReference type="Gene3D" id="3.90.180.10">
    <property type="entry name" value="Medium-chain alcohol dehydrogenases, catalytic domain"/>
    <property type="match status" value="1"/>
</dbReference>
<dbReference type="PANTHER" id="PTHR48106:SF13">
    <property type="entry name" value="QUINONE OXIDOREDUCTASE-RELATED"/>
    <property type="match status" value="1"/>
</dbReference>
<keyword evidence="2 4" id="KW-0560">Oxidoreductase</keyword>
<dbReference type="PANTHER" id="PTHR48106">
    <property type="entry name" value="QUINONE OXIDOREDUCTASE PIG3-RELATED"/>
    <property type="match status" value="1"/>
</dbReference>
<dbReference type="RefSeq" id="WP_370034843.1">
    <property type="nucleotide sequence ID" value="NZ_JBGBYS010000002.1"/>
</dbReference>
<dbReference type="EMBL" id="JBGBYS010000002">
    <property type="protein sequence ID" value="MEY9257415.1"/>
    <property type="molecule type" value="Genomic_DNA"/>
</dbReference>
<dbReference type="InterPro" id="IPR047618">
    <property type="entry name" value="QOR-like"/>
</dbReference>
<evidence type="ECO:0000259" key="3">
    <source>
        <dbReference type="SMART" id="SM00829"/>
    </source>
</evidence>
<dbReference type="GO" id="GO:0003960">
    <property type="term" value="F:quinone reductase (NADPH) activity"/>
    <property type="evidence" value="ECO:0007669"/>
    <property type="project" value="UniProtKB-EC"/>
</dbReference>
<protein>
    <submittedName>
        <fullName evidence="4">NADPH2:quinone reductase</fullName>
        <ecNumber evidence="4">1.6.5.5</ecNumber>
    </submittedName>
</protein>
<dbReference type="InterPro" id="IPR036291">
    <property type="entry name" value="NAD(P)-bd_dom_sf"/>
</dbReference>
<keyword evidence="5" id="KW-1185">Reference proteome</keyword>
<dbReference type="Pfam" id="PF08240">
    <property type="entry name" value="ADH_N"/>
    <property type="match status" value="1"/>
</dbReference>
<dbReference type="InterPro" id="IPR013149">
    <property type="entry name" value="ADH-like_C"/>
</dbReference>
<dbReference type="InterPro" id="IPR011032">
    <property type="entry name" value="GroES-like_sf"/>
</dbReference>
<accession>A0ABV4EG23</accession>
<dbReference type="SMART" id="SM00829">
    <property type="entry name" value="PKS_ER"/>
    <property type="match status" value="1"/>
</dbReference>
<comment type="caution">
    <text evidence="4">The sequence shown here is derived from an EMBL/GenBank/DDBJ whole genome shotgun (WGS) entry which is preliminary data.</text>
</comment>
<dbReference type="InterPro" id="IPR020843">
    <property type="entry name" value="ER"/>
</dbReference>
<name>A0ABV4EG23_BREEP</name>
<keyword evidence="1" id="KW-0521">NADP</keyword>
<reference evidence="4 5" key="1">
    <citation type="submission" date="2024-07" db="EMBL/GenBank/DDBJ databases">
        <title>Mealworm larvae gut microbial communities from Newark, Delaware, USA.</title>
        <authorList>
            <person name="Blenner M."/>
        </authorList>
    </citation>
    <scope>NUCLEOTIDE SEQUENCE [LARGE SCALE GENOMIC DNA]</scope>
    <source>
        <strain evidence="4 5">UD i117</strain>
    </source>
</reference>
<dbReference type="EC" id="1.6.5.5" evidence="4"/>
<sequence>MTSIIVNEHGGPEKYEVTDDSPAGAAAPADGQLQVGLSLAGVNFLDVVQRRGGTPVTAPFAPGVEGVGTVTAVGAGVDGFSVGDRVGWMTGGQGSFSSTALVRADKAVPLPDDIDDEIAVAALMQGITAHYLTTSTFPVSASDVVVVHAAAGGLGQMLTQIAAAKGATVIGTTSIEEKAEIARANGAAHVFGYDDFAEKVREVSDGEGASVIFDGVGATTFEGDLKALRTRGTLVVVGNASGPVPAVEVNTLSASGSLFLTRPTVVDHARTPEELRSRTDEIFEWIRSGDLTVHIGDRFPLTEVAAAFTALESRATTGKIILEH</sequence>
<dbReference type="InterPro" id="IPR013154">
    <property type="entry name" value="ADH-like_N"/>
</dbReference>
<dbReference type="SUPFAM" id="SSF50129">
    <property type="entry name" value="GroES-like"/>
    <property type="match status" value="1"/>
</dbReference>
<evidence type="ECO:0000313" key="5">
    <source>
        <dbReference type="Proteomes" id="UP001565435"/>
    </source>
</evidence>
<proteinExistence type="predicted"/>
<evidence type="ECO:0000256" key="2">
    <source>
        <dbReference type="ARBA" id="ARBA00023002"/>
    </source>
</evidence>
<gene>
    <name evidence="4" type="ORF">ABH903_000425</name>
</gene>
<dbReference type="Proteomes" id="UP001565435">
    <property type="component" value="Unassembled WGS sequence"/>
</dbReference>
<evidence type="ECO:0000256" key="1">
    <source>
        <dbReference type="ARBA" id="ARBA00022857"/>
    </source>
</evidence>
<dbReference type="SUPFAM" id="SSF51735">
    <property type="entry name" value="NAD(P)-binding Rossmann-fold domains"/>
    <property type="match status" value="1"/>
</dbReference>
<feature type="domain" description="Enoyl reductase (ER)" evidence="3">
    <location>
        <begin position="10"/>
        <end position="322"/>
    </location>
</feature>
<dbReference type="CDD" id="cd05286">
    <property type="entry name" value="QOR2"/>
    <property type="match status" value="1"/>
</dbReference>